<dbReference type="OrthoDB" id="343842at2759"/>
<dbReference type="GO" id="GO:2000904">
    <property type="term" value="P:regulation of starch metabolic process"/>
    <property type="evidence" value="ECO:0007669"/>
    <property type="project" value="TreeGrafter"/>
</dbReference>
<reference evidence="7 8" key="1">
    <citation type="submission" date="2020-10" db="EMBL/GenBank/DDBJ databases">
        <title>The Coptis chinensis genome and diversification of protoberbering-type alkaloids.</title>
        <authorList>
            <person name="Wang B."/>
            <person name="Shu S."/>
            <person name="Song C."/>
            <person name="Liu Y."/>
        </authorList>
    </citation>
    <scope>NUCLEOTIDE SEQUENCE [LARGE SCALE GENOMIC DNA]</scope>
    <source>
        <strain evidence="7">HL-2020</strain>
        <tissue evidence="7">Leaf</tissue>
    </source>
</reference>
<evidence type="ECO:0000313" key="8">
    <source>
        <dbReference type="Proteomes" id="UP000631114"/>
    </source>
</evidence>
<feature type="region of interest" description="Disordered" evidence="6">
    <location>
        <begin position="1"/>
        <end position="59"/>
    </location>
</feature>
<gene>
    <name evidence="7" type="ORF">IFM89_032581</name>
</gene>
<dbReference type="EMBL" id="JADFTS010000002">
    <property type="protein sequence ID" value="KAF9622660.1"/>
    <property type="molecule type" value="Genomic_DNA"/>
</dbReference>
<evidence type="ECO:0000256" key="5">
    <source>
        <dbReference type="ARBA" id="ARBA00038237"/>
    </source>
</evidence>
<evidence type="ECO:0000256" key="3">
    <source>
        <dbReference type="ARBA" id="ARBA00022640"/>
    </source>
</evidence>
<evidence type="ECO:0000256" key="4">
    <source>
        <dbReference type="ARBA" id="ARBA00022946"/>
    </source>
</evidence>
<keyword evidence="4" id="KW-0809">Transit peptide</keyword>
<name>A0A835M7Z7_9MAGN</name>
<feature type="compositionally biased region" description="Polar residues" evidence="6">
    <location>
        <begin position="1"/>
        <end position="11"/>
    </location>
</feature>
<evidence type="ECO:0000313" key="7">
    <source>
        <dbReference type="EMBL" id="KAF9622660.1"/>
    </source>
</evidence>
<accession>A0A835M7Z7</accession>
<comment type="caution">
    <text evidence="7">The sequence shown here is derived from an EMBL/GenBank/DDBJ whole genome shotgun (WGS) entry which is preliminary data.</text>
</comment>
<evidence type="ECO:0000256" key="2">
    <source>
        <dbReference type="ARBA" id="ARBA00022528"/>
    </source>
</evidence>
<proteinExistence type="inferred from homology"/>
<dbReference type="GO" id="GO:2001070">
    <property type="term" value="F:starch binding"/>
    <property type="evidence" value="ECO:0007669"/>
    <property type="project" value="TreeGrafter"/>
</dbReference>
<dbReference type="PANTHER" id="PTHR34113">
    <property type="entry name" value="INACTIVE PURPLE ACID PHOSPHATASE-LIKE PROTEIN"/>
    <property type="match status" value="1"/>
</dbReference>
<dbReference type="GO" id="GO:0005982">
    <property type="term" value="P:starch metabolic process"/>
    <property type="evidence" value="ECO:0007669"/>
    <property type="project" value="TreeGrafter"/>
</dbReference>
<organism evidence="7 8">
    <name type="scientific">Coptis chinensis</name>
    <dbReference type="NCBI Taxonomy" id="261450"/>
    <lineage>
        <taxon>Eukaryota</taxon>
        <taxon>Viridiplantae</taxon>
        <taxon>Streptophyta</taxon>
        <taxon>Embryophyta</taxon>
        <taxon>Tracheophyta</taxon>
        <taxon>Spermatophyta</taxon>
        <taxon>Magnoliopsida</taxon>
        <taxon>Ranunculales</taxon>
        <taxon>Ranunculaceae</taxon>
        <taxon>Coptidoideae</taxon>
        <taxon>Coptis</taxon>
    </lineage>
</organism>
<dbReference type="PANTHER" id="PTHR34113:SF2">
    <property type="entry name" value="PROTEIN LIKE EARLY STARVATION, CHLOROPLASTIC"/>
    <property type="match status" value="1"/>
</dbReference>
<keyword evidence="2" id="KW-0150">Chloroplast</keyword>
<evidence type="ECO:0000256" key="6">
    <source>
        <dbReference type="SAM" id="MobiDB-lite"/>
    </source>
</evidence>
<dbReference type="InterPro" id="IPR052495">
    <property type="entry name" value="Alpha-glucan_binding_chloro"/>
</dbReference>
<dbReference type="GO" id="GO:0043036">
    <property type="term" value="C:starch grain"/>
    <property type="evidence" value="ECO:0007669"/>
    <property type="project" value="TreeGrafter"/>
</dbReference>
<comment type="subcellular location">
    <subcellularLocation>
        <location evidence="1">Plastid</location>
        <location evidence="1">Chloroplast stroma</location>
    </subcellularLocation>
</comment>
<feature type="compositionally biased region" description="Basic and acidic residues" evidence="6">
    <location>
        <begin position="14"/>
        <end position="23"/>
    </location>
</feature>
<dbReference type="AlphaFoldDB" id="A0A835M7Z7"/>
<evidence type="ECO:0000256" key="1">
    <source>
        <dbReference type="ARBA" id="ARBA00004470"/>
    </source>
</evidence>
<keyword evidence="3" id="KW-0934">Plastid</keyword>
<sequence>MDKTQTTSTSERAAFAERVKDGQNGETSGMRISINTAKVSSKEKRGGKESMGSGGTVHGGKVTMALVGCTSTGKAAVHGKHWDTHVQHDMRSPDCPTPPTSQITFFSILINGLRRWGEKYDGHGSNIKYTDKWAERLEGDRWTKWGDKWDENFNQYGQGVKQGETWWEGKYGEWWNCTWGEGHNGSGWVHKYGKSSCTWRALGHSCSAGHMV</sequence>
<comment type="similarity">
    <text evidence="5">Belongs to the ESV1 family.</text>
</comment>
<keyword evidence="8" id="KW-1185">Reference proteome</keyword>
<dbReference type="GO" id="GO:0009570">
    <property type="term" value="C:chloroplast stroma"/>
    <property type="evidence" value="ECO:0007669"/>
    <property type="project" value="UniProtKB-SubCell"/>
</dbReference>
<protein>
    <submittedName>
        <fullName evidence="7">Uncharacterized protein</fullName>
    </submittedName>
</protein>
<dbReference type="Proteomes" id="UP000631114">
    <property type="component" value="Unassembled WGS sequence"/>
</dbReference>